<gene>
    <name evidence="17" type="ORF">QTO34_016023</name>
</gene>
<reference evidence="17" key="1">
    <citation type="submission" date="2023-06" db="EMBL/GenBank/DDBJ databases">
        <title>Reference genome for the Northern bat (Eptesicus nilssonii), a most northern bat species.</title>
        <authorList>
            <person name="Laine V.N."/>
            <person name="Pulliainen A.T."/>
            <person name="Lilley T.M."/>
        </authorList>
    </citation>
    <scope>NUCLEOTIDE SEQUENCE</scope>
    <source>
        <strain evidence="17">BLF_Eptnil</strain>
        <tissue evidence="17">Kidney</tissue>
    </source>
</reference>
<keyword evidence="9" id="KW-0832">Ubl conjugation</keyword>
<feature type="region of interest" description="Disordered" evidence="15">
    <location>
        <begin position="316"/>
        <end position="346"/>
    </location>
</feature>
<dbReference type="SMART" id="SM00451">
    <property type="entry name" value="ZnF_U1"/>
    <property type="match status" value="4"/>
</dbReference>
<evidence type="ECO:0000256" key="11">
    <source>
        <dbReference type="ARBA" id="ARBA00022990"/>
    </source>
</evidence>
<dbReference type="InterPro" id="IPR051868">
    <property type="entry name" value="ZN346_ZMAT4"/>
</dbReference>
<evidence type="ECO:0000256" key="1">
    <source>
        <dbReference type="ARBA" id="ARBA00004496"/>
    </source>
</evidence>
<evidence type="ECO:0000256" key="7">
    <source>
        <dbReference type="ARBA" id="ARBA00022771"/>
    </source>
</evidence>
<protein>
    <recommendedName>
        <fullName evidence="13">Zinc finger protein 346</fullName>
    </recommendedName>
</protein>
<keyword evidence="11" id="KW-0007">Acetylation</keyword>
<dbReference type="SUPFAM" id="SSF57667">
    <property type="entry name" value="beta-beta-alpha zinc fingers"/>
    <property type="match status" value="4"/>
</dbReference>
<evidence type="ECO:0000256" key="8">
    <source>
        <dbReference type="ARBA" id="ARBA00022833"/>
    </source>
</evidence>
<dbReference type="Gene3D" id="3.30.160.60">
    <property type="entry name" value="Classic Zinc Finger"/>
    <property type="match status" value="4"/>
</dbReference>
<dbReference type="AlphaFoldDB" id="A0AA40LRQ0"/>
<dbReference type="PANTHER" id="PTHR46144">
    <property type="entry name" value="ZINC FINGER PROTEIN 385B-LIKE"/>
    <property type="match status" value="1"/>
</dbReference>
<dbReference type="SMART" id="SM00355">
    <property type="entry name" value="ZnF_C2H2"/>
    <property type="match status" value="4"/>
</dbReference>
<evidence type="ECO:0000256" key="12">
    <source>
        <dbReference type="ARBA" id="ARBA00023242"/>
    </source>
</evidence>
<dbReference type="Pfam" id="PF12874">
    <property type="entry name" value="zf-met"/>
    <property type="match status" value="4"/>
</dbReference>
<organism evidence="17 18">
    <name type="scientific">Cnephaeus nilssonii</name>
    <name type="common">Northern bat</name>
    <name type="synonym">Eptesicus nilssonii</name>
    <dbReference type="NCBI Taxonomy" id="3371016"/>
    <lineage>
        <taxon>Eukaryota</taxon>
        <taxon>Metazoa</taxon>
        <taxon>Chordata</taxon>
        <taxon>Craniata</taxon>
        <taxon>Vertebrata</taxon>
        <taxon>Euteleostomi</taxon>
        <taxon>Mammalia</taxon>
        <taxon>Eutheria</taxon>
        <taxon>Laurasiatheria</taxon>
        <taxon>Chiroptera</taxon>
        <taxon>Yangochiroptera</taxon>
        <taxon>Vespertilionidae</taxon>
        <taxon>Cnephaeus</taxon>
    </lineage>
</organism>
<dbReference type="FunFam" id="3.30.160.60:FF:000581">
    <property type="entry name" value="zinc finger protein 346 isoform X1"/>
    <property type="match status" value="1"/>
</dbReference>
<accession>A0AA40LRQ0</accession>
<dbReference type="InterPro" id="IPR003604">
    <property type="entry name" value="Matrin/U1-like-C_Znf_C2H2"/>
</dbReference>
<keyword evidence="18" id="KW-1185">Reference proteome</keyword>
<keyword evidence="10" id="KW-0694">RNA-binding</keyword>
<evidence type="ECO:0000313" key="18">
    <source>
        <dbReference type="Proteomes" id="UP001177744"/>
    </source>
</evidence>
<sequence>MEYPAFGTVPATDSGGVQPYNSSEEPEGREPDGLRFDRERACRLWEAVSGAQPVGREEVEHMIQKNQCLFTNTQCKVCCALLISESQKLAHYQSKKHANKVKRYLAIHGMETLKGEMKKLDSDQKSSRSKDKNQCCPICNMTFSSPVVAQSHYLGKTHAKNLKLKQQSTKVEALSKRLTNPFLVASTLALHQNREMIDPDKFCSLCHATFNDPAMAHQHYVGKKHRKQETKLKLMAHYGRLADPAVTDSAGKGYPCKTCKIVLNSIEQYQAHVSGFKHKNQPYANQFLSQTFLSLGPDAGQLYRFLPTVKSPPGAVPQSWQSVAVPPAPSPQFQNGAKDLQQLETS</sequence>
<comment type="caution">
    <text evidence="17">The sequence shown here is derived from an EMBL/GenBank/DDBJ whole genome shotgun (WGS) entry which is preliminary data.</text>
</comment>
<evidence type="ECO:0000256" key="15">
    <source>
        <dbReference type="SAM" id="MobiDB-lite"/>
    </source>
</evidence>
<dbReference type="InterPro" id="IPR036236">
    <property type="entry name" value="Znf_C2H2_sf"/>
</dbReference>
<comment type="subunit">
    <text evidence="14">Forms a heteromeric complex with XPO5 and ILF3. Found in a nuclear export complex with XPO5, RAN, ILF3, ZNF346 and double-stranded RNA. Interacts with XPO5. Interacts with ILF3 in an RNA-independent manner.</text>
</comment>
<dbReference type="FunFam" id="3.30.160.60:FF:000700">
    <property type="entry name" value="zinc finger protein 346 isoform X1"/>
    <property type="match status" value="1"/>
</dbReference>
<evidence type="ECO:0000256" key="5">
    <source>
        <dbReference type="ARBA" id="ARBA00022723"/>
    </source>
</evidence>
<feature type="region of interest" description="Disordered" evidence="15">
    <location>
        <begin position="1"/>
        <end position="34"/>
    </location>
</feature>
<name>A0AA40LRQ0_CNENI</name>
<dbReference type="EMBL" id="JAULJE010000005">
    <property type="protein sequence ID" value="KAK1343245.1"/>
    <property type="molecule type" value="Genomic_DNA"/>
</dbReference>
<dbReference type="GO" id="GO:0008270">
    <property type="term" value="F:zinc ion binding"/>
    <property type="evidence" value="ECO:0007669"/>
    <property type="project" value="UniProtKB-KW"/>
</dbReference>
<feature type="domain" description="C2H2-type" evidence="16">
    <location>
        <begin position="203"/>
        <end position="225"/>
    </location>
</feature>
<comment type="subcellular location">
    <subcellularLocation>
        <location evidence="1">Cytoplasm</location>
    </subcellularLocation>
    <subcellularLocation>
        <location evidence="2">Nucleus</location>
        <location evidence="2">Nucleolus</location>
    </subcellularLocation>
</comment>
<dbReference type="Proteomes" id="UP001177744">
    <property type="component" value="Unassembled WGS sequence"/>
</dbReference>
<evidence type="ECO:0000256" key="13">
    <source>
        <dbReference type="ARBA" id="ARBA00039634"/>
    </source>
</evidence>
<dbReference type="PROSITE" id="PS00028">
    <property type="entry name" value="ZINC_FINGER_C2H2_1"/>
    <property type="match status" value="1"/>
</dbReference>
<evidence type="ECO:0000256" key="2">
    <source>
        <dbReference type="ARBA" id="ARBA00004604"/>
    </source>
</evidence>
<dbReference type="InterPro" id="IPR013087">
    <property type="entry name" value="Znf_C2H2_type"/>
</dbReference>
<evidence type="ECO:0000256" key="3">
    <source>
        <dbReference type="ARBA" id="ARBA00022490"/>
    </source>
</evidence>
<dbReference type="GO" id="GO:0003725">
    <property type="term" value="F:double-stranded RNA binding"/>
    <property type="evidence" value="ECO:0007669"/>
    <property type="project" value="TreeGrafter"/>
</dbReference>
<keyword evidence="5" id="KW-0479">Metal-binding</keyword>
<dbReference type="FunFam" id="3.30.160.60:FF:000668">
    <property type="entry name" value="zinc finger protein 346 isoform X1"/>
    <property type="match status" value="1"/>
</dbReference>
<evidence type="ECO:0000259" key="16">
    <source>
        <dbReference type="PROSITE" id="PS00028"/>
    </source>
</evidence>
<proteinExistence type="predicted"/>
<dbReference type="FunFam" id="3.30.160.60:FF:000722">
    <property type="entry name" value="zinc finger protein 346 isoform X1"/>
    <property type="match status" value="1"/>
</dbReference>
<keyword evidence="6" id="KW-0677">Repeat</keyword>
<dbReference type="GO" id="GO:0005730">
    <property type="term" value="C:nucleolus"/>
    <property type="evidence" value="ECO:0007669"/>
    <property type="project" value="UniProtKB-SubCell"/>
</dbReference>
<keyword evidence="3" id="KW-0963">Cytoplasm</keyword>
<evidence type="ECO:0000256" key="10">
    <source>
        <dbReference type="ARBA" id="ARBA00022884"/>
    </source>
</evidence>
<dbReference type="GO" id="GO:0005737">
    <property type="term" value="C:cytoplasm"/>
    <property type="evidence" value="ECO:0007669"/>
    <property type="project" value="UniProtKB-SubCell"/>
</dbReference>
<evidence type="ECO:0000256" key="14">
    <source>
        <dbReference type="ARBA" id="ARBA00062238"/>
    </source>
</evidence>
<keyword evidence="7" id="KW-0863">Zinc-finger</keyword>
<keyword evidence="4" id="KW-1017">Isopeptide bond</keyword>
<keyword evidence="8" id="KW-0862">Zinc</keyword>
<evidence type="ECO:0000313" key="17">
    <source>
        <dbReference type="EMBL" id="KAK1343245.1"/>
    </source>
</evidence>
<keyword evidence="12" id="KW-0539">Nucleus</keyword>
<dbReference type="PANTHER" id="PTHR46144:SF5">
    <property type="entry name" value="ZINC FINGER PROTEIN 346"/>
    <property type="match status" value="1"/>
</dbReference>
<evidence type="ECO:0000256" key="6">
    <source>
        <dbReference type="ARBA" id="ARBA00022737"/>
    </source>
</evidence>
<evidence type="ECO:0000256" key="4">
    <source>
        <dbReference type="ARBA" id="ARBA00022499"/>
    </source>
</evidence>
<evidence type="ECO:0000256" key="9">
    <source>
        <dbReference type="ARBA" id="ARBA00022843"/>
    </source>
</evidence>